<dbReference type="Proteomes" id="UP000887568">
    <property type="component" value="Unplaced"/>
</dbReference>
<accession>A0A914BDB9</accession>
<reference evidence="2" key="1">
    <citation type="submission" date="2022-11" db="UniProtKB">
        <authorList>
            <consortium name="EnsemblMetazoa"/>
        </authorList>
    </citation>
    <scope>IDENTIFICATION</scope>
</reference>
<sequence>MVTLLALFSLAFLGSANGNWPVGNDDSYEGLKFYEMNLECNDALSECEHRFSGHFSAFKGLPFQTIDHVLEYTKDPYQLKFDTKVATVDMKARFDQDDPSETFHFCSELTEDKAVPVIGLYHGKWTLCLENDFSGLTIPADCTAPVAVSKIVGSLNDGKLLGQQVLYCMPS</sequence>
<feature type="signal peptide" evidence="1">
    <location>
        <begin position="1"/>
        <end position="18"/>
    </location>
</feature>
<name>A0A914BDB9_PATMI</name>
<dbReference type="GeneID" id="119742103"/>
<proteinExistence type="predicted"/>
<evidence type="ECO:0000313" key="2">
    <source>
        <dbReference type="EnsemblMetazoa" id="XP_038074054.1"/>
    </source>
</evidence>
<feature type="chain" id="PRO_5037540594" evidence="1">
    <location>
        <begin position="19"/>
        <end position="171"/>
    </location>
</feature>
<dbReference type="RefSeq" id="XP_038074054.1">
    <property type="nucleotide sequence ID" value="XM_038218126.1"/>
</dbReference>
<keyword evidence="1" id="KW-0732">Signal</keyword>
<protein>
    <submittedName>
        <fullName evidence="2">Uncharacterized protein</fullName>
    </submittedName>
</protein>
<dbReference type="EnsemblMetazoa" id="XM_038218126.1">
    <property type="protein sequence ID" value="XP_038074054.1"/>
    <property type="gene ID" value="LOC119742103"/>
</dbReference>
<dbReference type="AlphaFoldDB" id="A0A914BDB9"/>
<organism evidence="2 3">
    <name type="scientific">Patiria miniata</name>
    <name type="common">Bat star</name>
    <name type="synonym">Asterina miniata</name>
    <dbReference type="NCBI Taxonomy" id="46514"/>
    <lineage>
        <taxon>Eukaryota</taxon>
        <taxon>Metazoa</taxon>
        <taxon>Echinodermata</taxon>
        <taxon>Eleutherozoa</taxon>
        <taxon>Asterozoa</taxon>
        <taxon>Asteroidea</taxon>
        <taxon>Valvatacea</taxon>
        <taxon>Valvatida</taxon>
        <taxon>Asterinidae</taxon>
        <taxon>Patiria</taxon>
    </lineage>
</organism>
<keyword evidence="3" id="KW-1185">Reference proteome</keyword>
<evidence type="ECO:0000256" key="1">
    <source>
        <dbReference type="SAM" id="SignalP"/>
    </source>
</evidence>
<evidence type="ECO:0000313" key="3">
    <source>
        <dbReference type="Proteomes" id="UP000887568"/>
    </source>
</evidence>